<feature type="compositionally biased region" description="Gly residues" evidence="1">
    <location>
        <begin position="52"/>
        <end position="61"/>
    </location>
</feature>
<sequence>MARGRRYERRRRGLAGRPPVPAGEGAGTGRAQVPYGSGRQPVVPAGLPQDAGGKGGRGGARSGSTPPEAAASGITRLTRSPAPKPPFLRLF</sequence>
<dbReference type="Proteomes" id="UP000608522">
    <property type="component" value="Unassembled WGS sequence"/>
</dbReference>
<evidence type="ECO:0000313" key="2">
    <source>
        <dbReference type="EMBL" id="GHI74850.1"/>
    </source>
</evidence>
<feature type="compositionally biased region" description="Basic residues" evidence="1">
    <location>
        <begin position="1"/>
        <end position="14"/>
    </location>
</feature>
<proteinExistence type="predicted"/>
<comment type="caution">
    <text evidence="2">The sequence shown here is derived from an EMBL/GenBank/DDBJ whole genome shotgun (WGS) entry which is preliminary data.</text>
</comment>
<feature type="compositionally biased region" description="Pro residues" evidence="1">
    <location>
        <begin position="82"/>
        <end position="91"/>
    </location>
</feature>
<feature type="region of interest" description="Disordered" evidence="1">
    <location>
        <begin position="1"/>
        <end position="91"/>
    </location>
</feature>
<organism evidence="2 3">
    <name type="scientific">Streptomyces spororaveus</name>
    <dbReference type="NCBI Taxonomy" id="284039"/>
    <lineage>
        <taxon>Bacteria</taxon>
        <taxon>Bacillati</taxon>
        <taxon>Actinomycetota</taxon>
        <taxon>Actinomycetes</taxon>
        <taxon>Kitasatosporales</taxon>
        <taxon>Streptomycetaceae</taxon>
        <taxon>Streptomyces</taxon>
    </lineage>
</organism>
<keyword evidence="3" id="KW-1185">Reference proteome</keyword>
<reference evidence="3" key="1">
    <citation type="submission" date="2023-07" db="EMBL/GenBank/DDBJ databases">
        <title>Whole genome shotgun sequence of Streptomyces spororaveus NBRC 15456.</title>
        <authorList>
            <person name="Komaki H."/>
            <person name="Tamura T."/>
        </authorList>
    </citation>
    <scope>NUCLEOTIDE SEQUENCE [LARGE SCALE GENOMIC DNA]</scope>
    <source>
        <strain evidence="3">NBRC 15456</strain>
    </source>
</reference>
<protein>
    <submittedName>
        <fullName evidence="2">Uncharacterized protein</fullName>
    </submittedName>
</protein>
<evidence type="ECO:0000313" key="3">
    <source>
        <dbReference type="Proteomes" id="UP000608522"/>
    </source>
</evidence>
<accession>A0ABQ3T4C5</accession>
<gene>
    <name evidence="2" type="ORF">Sspor_04110</name>
</gene>
<name>A0ABQ3T4C5_9ACTN</name>
<dbReference type="EMBL" id="BNED01000003">
    <property type="protein sequence ID" value="GHI74850.1"/>
    <property type="molecule type" value="Genomic_DNA"/>
</dbReference>
<evidence type="ECO:0000256" key="1">
    <source>
        <dbReference type="SAM" id="MobiDB-lite"/>
    </source>
</evidence>